<name>C8PTQ0_9SPIR</name>
<accession>C8PTQ0</accession>
<comment type="caution">
    <text evidence="1">The sequence shown here is derived from an EMBL/GenBank/DDBJ whole genome shotgun (WGS) entry which is preliminary data.</text>
</comment>
<dbReference type="EMBL" id="ACYH01000071">
    <property type="protein sequence ID" value="EEV19198.1"/>
    <property type="molecule type" value="Genomic_DNA"/>
</dbReference>
<evidence type="ECO:0000313" key="1">
    <source>
        <dbReference type="EMBL" id="EEV19198.1"/>
    </source>
</evidence>
<proteinExistence type="predicted"/>
<sequence>MYQKRHGRRWFYAVTSLLANLQPKNVHECTLLDRFFQKEVVNGYNQSTIGRHSDGSHI</sequence>
<dbReference type="Proteomes" id="UP000004509">
    <property type="component" value="Unassembled WGS sequence"/>
</dbReference>
<reference evidence="1 2" key="1">
    <citation type="submission" date="2009-07" db="EMBL/GenBank/DDBJ databases">
        <authorList>
            <person name="Madupu R."/>
            <person name="Sebastian Y."/>
            <person name="Durkin A.S."/>
            <person name="Torralba M."/>
            <person name="Methe B."/>
            <person name="Sutton G.G."/>
            <person name="Strausberg R.L."/>
            <person name="Nelson K.E."/>
        </authorList>
    </citation>
    <scope>NUCLEOTIDE SEQUENCE [LARGE SCALE GENOMIC DNA]</scope>
    <source>
        <strain evidence="1 2">ATCC 35580</strain>
    </source>
</reference>
<gene>
    <name evidence="1" type="ORF">TREVI0001_0091</name>
</gene>
<dbReference type="AlphaFoldDB" id="C8PTQ0"/>
<protein>
    <submittedName>
        <fullName evidence="1">Uncharacterized protein</fullName>
    </submittedName>
</protein>
<organism evidence="1 2">
    <name type="scientific">Treponema vincentii ATCC 35580</name>
    <dbReference type="NCBI Taxonomy" id="596324"/>
    <lineage>
        <taxon>Bacteria</taxon>
        <taxon>Pseudomonadati</taxon>
        <taxon>Spirochaetota</taxon>
        <taxon>Spirochaetia</taxon>
        <taxon>Spirochaetales</taxon>
        <taxon>Treponemataceae</taxon>
        <taxon>Treponema</taxon>
    </lineage>
</organism>
<evidence type="ECO:0000313" key="2">
    <source>
        <dbReference type="Proteomes" id="UP000004509"/>
    </source>
</evidence>
<dbReference type="STRING" id="596324.TREVI0001_0091"/>